<dbReference type="Proteomes" id="UP001432190">
    <property type="component" value="Chromosome"/>
</dbReference>
<name>A0ABZ1S953_9ACTN</name>
<protein>
    <submittedName>
        <fullName evidence="2">VWA domain-containing protein</fullName>
    </submittedName>
</protein>
<evidence type="ECO:0000313" key="3">
    <source>
        <dbReference type="Proteomes" id="UP001432190"/>
    </source>
</evidence>
<reference evidence="2" key="1">
    <citation type="submission" date="2022-10" db="EMBL/GenBank/DDBJ databases">
        <title>The complete genomes of actinobacterial strains from the NBC collection.</title>
        <authorList>
            <person name="Joergensen T.S."/>
            <person name="Alvarez Arevalo M."/>
            <person name="Sterndorff E.B."/>
            <person name="Faurdal D."/>
            <person name="Vuksanovic O."/>
            <person name="Mourched A.-S."/>
            <person name="Charusanti P."/>
            <person name="Shaw S."/>
            <person name="Blin K."/>
            <person name="Weber T."/>
        </authorList>
    </citation>
    <scope>NUCLEOTIDE SEQUENCE</scope>
    <source>
        <strain evidence="2">NBC_00256</strain>
    </source>
</reference>
<organism evidence="2 3">
    <name type="scientific">Micromonospora globbae</name>
    <dbReference type="NCBI Taxonomy" id="1894969"/>
    <lineage>
        <taxon>Bacteria</taxon>
        <taxon>Bacillati</taxon>
        <taxon>Actinomycetota</taxon>
        <taxon>Actinomycetes</taxon>
        <taxon>Micromonosporales</taxon>
        <taxon>Micromonosporaceae</taxon>
        <taxon>Micromonospora</taxon>
    </lineage>
</organism>
<dbReference type="Gene3D" id="3.40.50.410">
    <property type="entry name" value="von Willebrand factor, type A domain"/>
    <property type="match status" value="1"/>
</dbReference>
<evidence type="ECO:0000313" key="2">
    <source>
        <dbReference type="EMBL" id="WUP50766.1"/>
    </source>
</evidence>
<evidence type="ECO:0000259" key="1">
    <source>
        <dbReference type="PROSITE" id="PS50234"/>
    </source>
</evidence>
<dbReference type="InterPro" id="IPR036465">
    <property type="entry name" value="vWFA_dom_sf"/>
</dbReference>
<sequence>MSTFALFEDDTDEPVDVDFVTDTHRRRFVALLIDTSQSMATTQTNGMRAIDALNRELERWLPTVRAGGRGPLRDVEFVVITFGATGVSVVSGNRTISAEDGGAFVPASRLEIPPLAAGGATPMVEAVELALSLVEQRRQYVQTIHAQQTGGPRLILVSDGEPTDREGNPTDDWQRLAHRLEQWRATRRMQLFAFGVPGVDDEVMRALATPNGYFPLEDLDLRRLLDLVLVATTDHVDFERVRSHVFGDEIP</sequence>
<keyword evidence="3" id="KW-1185">Reference proteome</keyword>
<proteinExistence type="predicted"/>
<dbReference type="EMBL" id="CP108084">
    <property type="protein sequence ID" value="WUP50766.1"/>
    <property type="molecule type" value="Genomic_DNA"/>
</dbReference>
<gene>
    <name evidence="2" type="ORF">OG994_04415</name>
</gene>
<dbReference type="Pfam" id="PF13519">
    <property type="entry name" value="VWA_2"/>
    <property type="match status" value="1"/>
</dbReference>
<dbReference type="SUPFAM" id="SSF53300">
    <property type="entry name" value="vWA-like"/>
    <property type="match status" value="1"/>
</dbReference>
<dbReference type="PROSITE" id="PS50234">
    <property type="entry name" value="VWFA"/>
    <property type="match status" value="1"/>
</dbReference>
<dbReference type="RefSeq" id="WP_328852273.1">
    <property type="nucleotide sequence ID" value="NZ_CP108084.1"/>
</dbReference>
<accession>A0ABZ1S953</accession>
<feature type="domain" description="VWFA" evidence="1">
    <location>
        <begin position="28"/>
        <end position="236"/>
    </location>
</feature>
<dbReference type="InterPro" id="IPR002035">
    <property type="entry name" value="VWF_A"/>
</dbReference>